<dbReference type="EMBL" id="FQWL01000001">
    <property type="protein sequence ID" value="SHG32877.1"/>
    <property type="molecule type" value="Genomic_DNA"/>
</dbReference>
<evidence type="ECO:0000313" key="2">
    <source>
        <dbReference type="EMBL" id="SHG32877.1"/>
    </source>
</evidence>
<dbReference type="Pfam" id="PF12867">
    <property type="entry name" value="DinB_2"/>
    <property type="match status" value="1"/>
</dbReference>
<dbReference type="InterPro" id="IPR024775">
    <property type="entry name" value="DinB-like"/>
</dbReference>
<dbReference type="Gene3D" id="1.20.120.450">
    <property type="entry name" value="dinb family like domain"/>
    <property type="match status" value="1"/>
</dbReference>
<dbReference type="RefSeq" id="WP_073176812.1">
    <property type="nucleotide sequence ID" value="NZ_FQWL01000001.1"/>
</dbReference>
<gene>
    <name evidence="2" type="ORF">SAMN04488116_0981</name>
</gene>
<dbReference type="InterPro" id="IPR034660">
    <property type="entry name" value="DinB/YfiT-like"/>
</dbReference>
<protein>
    <submittedName>
        <fullName evidence="2">DinB superfamily protein</fullName>
    </submittedName>
</protein>
<dbReference type="AlphaFoldDB" id="A0A1M5IX15"/>
<dbReference type="SUPFAM" id="SSF109854">
    <property type="entry name" value="DinB/YfiT-like putative metalloenzymes"/>
    <property type="match status" value="1"/>
</dbReference>
<evidence type="ECO:0000259" key="1">
    <source>
        <dbReference type="Pfam" id="PF12867"/>
    </source>
</evidence>
<dbReference type="STRING" id="570519.SAMN04488116_0981"/>
<evidence type="ECO:0000313" key="3">
    <source>
        <dbReference type="Proteomes" id="UP000184532"/>
    </source>
</evidence>
<accession>A0A1M5IX15</accession>
<reference evidence="3" key="1">
    <citation type="submission" date="2016-11" db="EMBL/GenBank/DDBJ databases">
        <authorList>
            <person name="Varghese N."/>
            <person name="Submissions S."/>
        </authorList>
    </citation>
    <scope>NUCLEOTIDE SEQUENCE [LARGE SCALE GENOMIC DNA]</scope>
    <source>
        <strain evidence="3">DSM 22638</strain>
    </source>
</reference>
<dbReference type="OrthoDB" id="9793216at2"/>
<keyword evidence="3" id="KW-1185">Reference proteome</keyword>
<sequence length="173" mass="19854">MLSSELMSSEYNPYYHPYIEALGGEVMLMDQLVDGKDLFISFLNDIPSEKLAFSYAEGKWSLAEVLMHIIDAERVFQYRAFRFGRNDKTPLPGFEQDDYVPESNANQRSKREIAEEYRTVRSASIALFRSFSNETLRRIGIASGSEMSVRALGFVICGHQAHHLKIVRERYLG</sequence>
<dbReference type="Proteomes" id="UP000184532">
    <property type="component" value="Unassembled WGS sequence"/>
</dbReference>
<feature type="domain" description="DinB-like" evidence="1">
    <location>
        <begin position="32"/>
        <end position="166"/>
    </location>
</feature>
<name>A0A1M5IX15_9FLAO</name>
<organism evidence="2 3">
    <name type="scientific">Flagellimonas flava</name>
    <dbReference type="NCBI Taxonomy" id="570519"/>
    <lineage>
        <taxon>Bacteria</taxon>
        <taxon>Pseudomonadati</taxon>
        <taxon>Bacteroidota</taxon>
        <taxon>Flavobacteriia</taxon>
        <taxon>Flavobacteriales</taxon>
        <taxon>Flavobacteriaceae</taxon>
        <taxon>Flagellimonas</taxon>
    </lineage>
</organism>
<proteinExistence type="predicted"/>